<dbReference type="InterPro" id="IPR036412">
    <property type="entry name" value="HAD-like_sf"/>
</dbReference>
<dbReference type="InterPro" id="IPR023214">
    <property type="entry name" value="HAD_sf"/>
</dbReference>
<dbReference type="SUPFAM" id="SSF52540">
    <property type="entry name" value="P-loop containing nucleoside triphosphate hydrolases"/>
    <property type="match status" value="1"/>
</dbReference>
<evidence type="ECO:0000259" key="1">
    <source>
        <dbReference type="SMART" id="SM00382"/>
    </source>
</evidence>
<sequence>MYYIALATDYDGTLATNGKVSPETLAALKRFKDSGRKLILVTGRELPDLKKAFPEFKLFNKIVAENGALIYTPASEEERVIATPPPPAFIDAMKTRGVDRMSVGRAIVATWEPHQTTALDLIREQGLELEIIFNKSAVMILQSGVNKATGLDAALGDLGFSAHNVIGIGDAENDHALLRRCGLGVAVANAIPALKETADLVMRSERGRGVENLIDRILKKGGEEPLVRKQVLTIGCNDDDTPVSLWPTDTVLIAGTSGIGKSTLATALTERFVEKDFQFCVFDPEGDYDGLENAVVVGDGESAPTQEQALQLLEQGDTNVVVSTLALELDERPPFFTAFLPELGQLRSRCARPHWLIVDETHHLMPKRREDTPLVLSVRFPGMIMITVHPDSVSADALKLATAVIALGPEGDKVIKKFCAMTGREMPKGVKPASDEQVLFWRPDDEDAPRAITPIKPRQSRKRHSRKYAVGSLNEQGSFYFRGPGDKMNLRIQNLMIFVQVAEGIDEDTWLHHLRAGDFSKWFKKQLRDDEMAQEARVIEQDESLSPDDTRKGIIEAVRRRYTAPDAAPE</sequence>
<organism evidence="2 3">
    <name type="scientific">Tianweitania aestuarii</name>
    <dbReference type="NCBI Taxonomy" id="2814886"/>
    <lineage>
        <taxon>Bacteria</taxon>
        <taxon>Pseudomonadati</taxon>
        <taxon>Pseudomonadota</taxon>
        <taxon>Alphaproteobacteria</taxon>
        <taxon>Hyphomicrobiales</taxon>
        <taxon>Phyllobacteriaceae</taxon>
        <taxon>Tianweitania</taxon>
    </lineage>
</organism>
<protein>
    <submittedName>
        <fullName evidence="2">HAD family hydrolase</fullName>
    </submittedName>
</protein>
<dbReference type="Gene3D" id="3.40.50.1000">
    <property type="entry name" value="HAD superfamily/HAD-like"/>
    <property type="match status" value="1"/>
</dbReference>
<dbReference type="Gene3D" id="3.40.50.300">
    <property type="entry name" value="P-loop containing nucleotide triphosphate hydrolases"/>
    <property type="match status" value="1"/>
</dbReference>
<dbReference type="Pfam" id="PF01935">
    <property type="entry name" value="DUF87"/>
    <property type="match status" value="1"/>
</dbReference>
<dbReference type="InterPro" id="IPR006379">
    <property type="entry name" value="HAD-SF_hydro_IIB"/>
</dbReference>
<dbReference type="InterPro" id="IPR003593">
    <property type="entry name" value="AAA+_ATPase"/>
</dbReference>
<dbReference type="InterPro" id="IPR027417">
    <property type="entry name" value="P-loop_NTPase"/>
</dbReference>
<dbReference type="Proteomes" id="UP001297272">
    <property type="component" value="Unassembled WGS sequence"/>
</dbReference>
<dbReference type="SUPFAM" id="SSF56784">
    <property type="entry name" value="HAD-like"/>
    <property type="match status" value="1"/>
</dbReference>
<evidence type="ECO:0000313" key="3">
    <source>
        <dbReference type="Proteomes" id="UP001297272"/>
    </source>
</evidence>
<feature type="domain" description="AAA+ ATPase" evidence="1">
    <location>
        <begin position="247"/>
        <end position="411"/>
    </location>
</feature>
<gene>
    <name evidence="2" type="ORF">JYU29_01045</name>
</gene>
<dbReference type="NCBIfam" id="TIGR01484">
    <property type="entry name" value="HAD-SF-IIB"/>
    <property type="match status" value="1"/>
</dbReference>
<keyword evidence="2" id="KW-0378">Hydrolase</keyword>
<comment type="caution">
    <text evidence="2">The sequence shown here is derived from an EMBL/GenBank/DDBJ whole genome shotgun (WGS) entry which is preliminary data.</text>
</comment>
<dbReference type="SMART" id="SM00382">
    <property type="entry name" value="AAA"/>
    <property type="match status" value="1"/>
</dbReference>
<dbReference type="RefSeq" id="WP_213982937.1">
    <property type="nucleotide sequence ID" value="NZ_JAFMNX010000001.1"/>
</dbReference>
<accession>A0ABS5RR60</accession>
<evidence type="ECO:0000313" key="2">
    <source>
        <dbReference type="EMBL" id="MBS9719270.1"/>
    </source>
</evidence>
<dbReference type="EMBL" id="JAFMNX010000001">
    <property type="protein sequence ID" value="MBS9719270.1"/>
    <property type="molecule type" value="Genomic_DNA"/>
</dbReference>
<dbReference type="CDD" id="cd01983">
    <property type="entry name" value="SIMIBI"/>
    <property type="match status" value="1"/>
</dbReference>
<dbReference type="PANTHER" id="PTHR10000">
    <property type="entry name" value="PHOSPHOSERINE PHOSPHATASE"/>
    <property type="match status" value="1"/>
</dbReference>
<dbReference type="Pfam" id="PF08282">
    <property type="entry name" value="Hydrolase_3"/>
    <property type="match status" value="2"/>
</dbReference>
<keyword evidence="3" id="KW-1185">Reference proteome</keyword>
<dbReference type="InterPro" id="IPR002789">
    <property type="entry name" value="HerA_central"/>
</dbReference>
<dbReference type="GO" id="GO:0016787">
    <property type="term" value="F:hydrolase activity"/>
    <property type="evidence" value="ECO:0007669"/>
    <property type="project" value="UniProtKB-KW"/>
</dbReference>
<proteinExistence type="predicted"/>
<dbReference type="PANTHER" id="PTHR10000:SF8">
    <property type="entry name" value="HAD SUPERFAMILY HYDROLASE-LIKE, TYPE 3"/>
    <property type="match status" value="1"/>
</dbReference>
<dbReference type="Gene3D" id="3.90.1070.10">
    <property type="match status" value="1"/>
</dbReference>
<reference evidence="2 3" key="1">
    <citation type="submission" date="2021-03" db="EMBL/GenBank/DDBJ databases">
        <title>Tianweitania aestuarii sp. nov., isolated from a tidal flat.</title>
        <authorList>
            <person name="Park S."/>
            <person name="Yoon J.-H."/>
        </authorList>
    </citation>
    <scope>NUCLEOTIDE SEQUENCE [LARGE SCALE GENOMIC DNA]</scope>
    <source>
        <strain evidence="2 3">BSSL-BM11</strain>
    </source>
</reference>
<name>A0ABS5RR60_9HYPH</name>